<name>A0A1I8AX80_9BILA</name>
<proteinExistence type="predicted"/>
<reference evidence="2" key="1">
    <citation type="submission" date="2016-11" db="UniProtKB">
        <authorList>
            <consortium name="WormBaseParasite"/>
        </authorList>
    </citation>
    <scope>IDENTIFICATION</scope>
</reference>
<keyword evidence="1" id="KW-1185">Reference proteome</keyword>
<protein>
    <submittedName>
        <fullName evidence="2">Uncharacterized protein</fullName>
    </submittedName>
</protein>
<organism evidence="1 2">
    <name type="scientific">Steinernema glaseri</name>
    <dbReference type="NCBI Taxonomy" id="37863"/>
    <lineage>
        <taxon>Eukaryota</taxon>
        <taxon>Metazoa</taxon>
        <taxon>Ecdysozoa</taxon>
        <taxon>Nematoda</taxon>
        <taxon>Chromadorea</taxon>
        <taxon>Rhabditida</taxon>
        <taxon>Tylenchina</taxon>
        <taxon>Panagrolaimomorpha</taxon>
        <taxon>Strongyloidoidea</taxon>
        <taxon>Steinernematidae</taxon>
        <taxon>Steinernema</taxon>
    </lineage>
</organism>
<dbReference type="AlphaFoldDB" id="A0A1I8AX80"/>
<dbReference type="WBParaSite" id="L893_g9877.t1">
    <property type="protein sequence ID" value="L893_g9877.t1"/>
    <property type="gene ID" value="L893_g9877"/>
</dbReference>
<evidence type="ECO:0000313" key="1">
    <source>
        <dbReference type="Proteomes" id="UP000095287"/>
    </source>
</evidence>
<accession>A0A1I8AX80</accession>
<dbReference type="Proteomes" id="UP000095287">
    <property type="component" value="Unplaced"/>
</dbReference>
<evidence type="ECO:0000313" key="2">
    <source>
        <dbReference type="WBParaSite" id="L893_g9877.t1"/>
    </source>
</evidence>
<sequence length="81" mass="9209">MAKRRRVREWGDAIEQCAVVRRGGREEKKAVIVGSSVAAADAAWDNNMVARRPLDTLVRSAQHELQAQRERLLREEGARRT</sequence>